<dbReference type="Proteomes" id="UP001060215">
    <property type="component" value="Chromosome 7"/>
</dbReference>
<comment type="caution">
    <text evidence="1">The sequence shown here is derived from an EMBL/GenBank/DDBJ whole genome shotgun (WGS) entry which is preliminary data.</text>
</comment>
<protein>
    <submittedName>
        <fullName evidence="1">Uncharacterized protein</fullName>
    </submittedName>
</protein>
<gene>
    <name evidence="1" type="ORF">LOK49_LG07G00865</name>
</gene>
<dbReference type="EMBL" id="CM045764">
    <property type="protein sequence ID" value="KAI8006348.1"/>
    <property type="molecule type" value="Genomic_DNA"/>
</dbReference>
<evidence type="ECO:0000313" key="2">
    <source>
        <dbReference type="Proteomes" id="UP001060215"/>
    </source>
</evidence>
<keyword evidence="2" id="KW-1185">Reference proteome</keyword>
<proteinExistence type="predicted"/>
<sequence>MAAGLLIFSCGALFGNMYVAGALCSANSGAVWPTSGAAMHLRCMGLDGCSNNSKVKHGSHGRPEVEVMAEAKATMHNEVASLYRKDVAIEDGTGGVEKLDVPSPSIVEDSFNTCMGNQKELVVCDRGISNDSITVYQRNIIERGSEEEGLVTAGYLRSLSGNGHERPSIKIQIVLNEAIRAKDIAKTNEVNTSVGLCSKGKNVIQAHARESSSLPSSQPISILGRAARGSGVSHKQIGKLIGKKKDLAFRNVLSWGKRVPKWGNGAVRCCSSSSIGSWHKGPIFQVVVLVLSRSSSGGQSNQGRARCLDVVTDVYCCWCCCLMGNLFAAAAACWANWLLTASVRSGFAWFYC</sequence>
<evidence type="ECO:0000313" key="1">
    <source>
        <dbReference type="EMBL" id="KAI8006348.1"/>
    </source>
</evidence>
<organism evidence="1 2">
    <name type="scientific">Camellia lanceoleosa</name>
    <dbReference type="NCBI Taxonomy" id="1840588"/>
    <lineage>
        <taxon>Eukaryota</taxon>
        <taxon>Viridiplantae</taxon>
        <taxon>Streptophyta</taxon>
        <taxon>Embryophyta</taxon>
        <taxon>Tracheophyta</taxon>
        <taxon>Spermatophyta</taxon>
        <taxon>Magnoliopsida</taxon>
        <taxon>eudicotyledons</taxon>
        <taxon>Gunneridae</taxon>
        <taxon>Pentapetalae</taxon>
        <taxon>asterids</taxon>
        <taxon>Ericales</taxon>
        <taxon>Theaceae</taxon>
        <taxon>Camellia</taxon>
    </lineage>
</organism>
<reference evidence="1 2" key="1">
    <citation type="journal article" date="2022" name="Plant J.">
        <title>Chromosome-level genome of Camellia lanceoleosa provides a valuable resource for understanding genome evolution and self-incompatibility.</title>
        <authorList>
            <person name="Gong W."/>
            <person name="Xiao S."/>
            <person name="Wang L."/>
            <person name="Liao Z."/>
            <person name="Chang Y."/>
            <person name="Mo W."/>
            <person name="Hu G."/>
            <person name="Li W."/>
            <person name="Zhao G."/>
            <person name="Zhu H."/>
            <person name="Hu X."/>
            <person name="Ji K."/>
            <person name="Xiang X."/>
            <person name="Song Q."/>
            <person name="Yuan D."/>
            <person name="Jin S."/>
            <person name="Zhang L."/>
        </authorList>
    </citation>
    <scope>NUCLEOTIDE SEQUENCE [LARGE SCALE GENOMIC DNA]</scope>
    <source>
        <strain evidence="1">SQ_2022a</strain>
    </source>
</reference>
<accession>A0ACC0GYV1</accession>
<name>A0ACC0GYV1_9ERIC</name>